<dbReference type="CDD" id="cd02022">
    <property type="entry name" value="DPCK"/>
    <property type="match status" value="1"/>
</dbReference>
<dbReference type="STRING" id="703135.A0A2A9NAI2"/>
<reference evidence="3 4" key="1">
    <citation type="submission" date="2014-02" db="EMBL/GenBank/DDBJ databases">
        <title>Transposable element dynamics among asymbiotic and ectomycorrhizal Amanita fungi.</title>
        <authorList>
            <consortium name="DOE Joint Genome Institute"/>
            <person name="Hess J."/>
            <person name="Skrede I."/>
            <person name="Wolfe B."/>
            <person name="LaButti K."/>
            <person name="Ohm R.A."/>
            <person name="Grigoriev I.V."/>
            <person name="Pringle A."/>
        </authorList>
    </citation>
    <scope>NUCLEOTIDE SEQUENCE [LARGE SCALE GENOMIC DNA]</scope>
    <source>
        <strain evidence="3 4">SKay4041</strain>
    </source>
</reference>
<keyword evidence="4" id="KW-1185">Reference proteome</keyword>
<proteinExistence type="predicted"/>
<evidence type="ECO:0000256" key="2">
    <source>
        <dbReference type="ARBA" id="ARBA00022840"/>
    </source>
</evidence>
<dbReference type="GO" id="GO:0005524">
    <property type="term" value="F:ATP binding"/>
    <property type="evidence" value="ECO:0007669"/>
    <property type="project" value="UniProtKB-KW"/>
</dbReference>
<dbReference type="Pfam" id="PF01121">
    <property type="entry name" value="CoaE"/>
    <property type="match status" value="1"/>
</dbReference>
<evidence type="ECO:0008006" key="5">
    <source>
        <dbReference type="Google" id="ProtNLM"/>
    </source>
</evidence>
<dbReference type="GO" id="GO:0015937">
    <property type="term" value="P:coenzyme A biosynthetic process"/>
    <property type="evidence" value="ECO:0007669"/>
    <property type="project" value="InterPro"/>
</dbReference>
<gene>
    <name evidence="3" type="ORF">AMATHDRAFT_51899</name>
</gene>
<dbReference type="NCBIfam" id="TIGR00152">
    <property type="entry name" value="dephospho-CoA kinase"/>
    <property type="match status" value="1"/>
</dbReference>
<dbReference type="PROSITE" id="PS51219">
    <property type="entry name" value="DPCK"/>
    <property type="match status" value="1"/>
</dbReference>
<evidence type="ECO:0000313" key="4">
    <source>
        <dbReference type="Proteomes" id="UP000242287"/>
    </source>
</evidence>
<keyword evidence="1" id="KW-0547">Nucleotide-binding</keyword>
<name>A0A2A9NAI2_9AGAR</name>
<keyword evidence="2" id="KW-0067">ATP-binding</keyword>
<evidence type="ECO:0000313" key="3">
    <source>
        <dbReference type="EMBL" id="PFH44633.1"/>
    </source>
</evidence>
<dbReference type="InterPro" id="IPR001977">
    <property type="entry name" value="Depp_CoAkinase"/>
</dbReference>
<dbReference type="SUPFAM" id="SSF52540">
    <property type="entry name" value="P-loop containing nucleoside triphosphate hydrolases"/>
    <property type="match status" value="1"/>
</dbReference>
<accession>A0A2A9NAI2</accession>
<dbReference type="InterPro" id="IPR027417">
    <property type="entry name" value="P-loop_NTPase"/>
</dbReference>
<sequence length="137" mass="15045">MLVVGLTGGIATGKSTVSRLLQGEHKVPVIDADLLARQVVQPGMPALRKIVNVFGEEVLLPDGSGQLDRKKLGAIVFGDEKKRRVLNGIVHPAVRWAMAWEIGKCWVGGDKWVVLDVPLLVESGIWRWVGEVVVVYW</sequence>
<dbReference type="PANTHER" id="PTHR10695:SF46">
    <property type="entry name" value="BIFUNCTIONAL COENZYME A SYNTHASE-RELATED"/>
    <property type="match status" value="1"/>
</dbReference>
<dbReference type="EMBL" id="KZ303159">
    <property type="protein sequence ID" value="PFH44633.1"/>
    <property type="molecule type" value="Genomic_DNA"/>
</dbReference>
<dbReference type="Proteomes" id="UP000242287">
    <property type="component" value="Unassembled WGS sequence"/>
</dbReference>
<evidence type="ECO:0000256" key="1">
    <source>
        <dbReference type="ARBA" id="ARBA00022741"/>
    </source>
</evidence>
<dbReference type="AlphaFoldDB" id="A0A2A9NAI2"/>
<organism evidence="3 4">
    <name type="scientific">Amanita thiersii Skay4041</name>
    <dbReference type="NCBI Taxonomy" id="703135"/>
    <lineage>
        <taxon>Eukaryota</taxon>
        <taxon>Fungi</taxon>
        <taxon>Dikarya</taxon>
        <taxon>Basidiomycota</taxon>
        <taxon>Agaricomycotina</taxon>
        <taxon>Agaricomycetes</taxon>
        <taxon>Agaricomycetidae</taxon>
        <taxon>Agaricales</taxon>
        <taxon>Pluteineae</taxon>
        <taxon>Amanitaceae</taxon>
        <taxon>Amanita</taxon>
    </lineage>
</organism>
<dbReference type="Gene3D" id="3.40.50.300">
    <property type="entry name" value="P-loop containing nucleotide triphosphate hydrolases"/>
    <property type="match status" value="1"/>
</dbReference>
<dbReference type="OrthoDB" id="247245at2759"/>
<protein>
    <recommendedName>
        <fullName evidence="5">Dephospho-CoA kinase</fullName>
    </recommendedName>
</protein>
<dbReference type="GO" id="GO:0004140">
    <property type="term" value="F:dephospho-CoA kinase activity"/>
    <property type="evidence" value="ECO:0007669"/>
    <property type="project" value="InterPro"/>
</dbReference>
<dbReference type="PANTHER" id="PTHR10695">
    <property type="entry name" value="DEPHOSPHO-COA KINASE-RELATED"/>
    <property type="match status" value="1"/>
</dbReference>